<evidence type="ECO:0000313" key="2">
    <source>
        <dbReference type="EMBL" id="MTU02836.1"/>
    </source>
</evidence>
<name>A0A7X2XDH7_9FIRM</name>
<evidence type="ECO:0000313" key="1">
    <source>
        <dbReference type="EMBL" id="MTT74705.1"/>
    </source>
</evidence>
<dbReference type="EMBL" id="WNBW01000001">
    <property type="protein sequence ID" value="MTU02836.1"/>
    <property type="molecule type" value="Genomic_DNA"/>
</dbReference>
<dbReference type="RefSeq" id="WP_155163404.1">
    <property type="nucleotide sequence ID" value="NZ_JBAMWN010000002.1"/>
</dbReference>
<organism evidence="1 4">
    <name type="scientific">Phascolarctobacterium faecium</name>
    <dbReference type="NCBI Taxonomy" id="33025"/>
    <lineage>
        <taxon>Bacteria</taxon>
        <taxon>Bacillati</taxon>
        <taxon>Bacillota</taxon>
        <taxon>Negativicutes</taxon>
        <taxon>Acidaminococcales</taxon>
        <taxon>Acidaminococcaceae</taxon>
        <taxon>Phascolarctobacterium</taxon>
    </lineage>
</organism>
<proteinExistence type="predicted"/>
<reference evidence="3 4" key="1">
    <citation type="journal article" date="2019" name="Nat. Med.">
        <title>A library of human gut bacterial isolates paired with longitudinal multiomics data enables mechanistic microbiome research.</title>
        <authorList>
            <person name="Poyet M."/>
            <person name="Groussin M."/>
            <person name="Gibbons S.M."/>
            <person name="Avila-Pacheco J."/>
            <person name="Jiang X."/>
            <person name="Kearney S.M."/>
            <person name="Perrotta A.R."/>
            <person name="Berdy B."/>
            <person name="Zhao S."/>
            <person name="Lieberman T.D."/>
            <person name="Swanson P.K."/>
            <person name="Smith M."/>
            <person name="Roesemann S."/>
            <person name="Alexander J.E."/>
            <person name="Rich S.A."/>
            <person name="Livny J."/>
            <person name="Vlamakis H."/>
            <person name="Clish C."/>
            <person name="Bullock K."/>
            <person name="Deik A."/>
            <person name="Scott J."/>
            <person name="Pierce K.A."/>
            <person name="Xavier R.J."/>
            <person name="Alm E.J."/>
        </authorList>
    </citation>
    <scope>NUCLEOTIDE SEQUENCE [LARGE SCALE GENOMIC DNA]</scope>
    <source>
        <strain evidence="1 4">BIOML-A13</strain>
        <strain evidence="2 3">BIOML-A3</strain>
    </source>
</reference>
<evidence type="ECO:0000313" key="3">
    <source>
        <dbReference type="Proteomes" id="UP000443070"/>
    </source>
</evidence>
<dbReference type="Proteomes" id="UP000484547">
    <property type="component" value="Unassembled WGS sequence"/>
</dbReference>
<gene>
    <name evidence="1" type="ORF">GMD11_00280</name>
    <name evidence="2" type="ORF">GMD18_00275</name>
</gene>
<keyword evidence="3" id="KW-1185">Reference proteome</keyword>
<sequence>MNLVHQISLRNEMRILRLTKELYNIDSGDFRYVAYNDESMKEIEHILLEDWINGKPDILLSRIKQKKNNDIIYDKLLYNSLSFDVKVNSKKYSRACFELFDEGDYYTYKHNKDTHNIIVVMNANKIIYTFPASYIEDVVNKRNIMHYEMPNGFYDKEEYFWDKFSSEKKDKNGKKLFFINPEILQQRLRDYIAYKNTNADLTWFYFNAKILKIDKEFEEIDNCENK</sequence>
<comment type="caution">
    <text evidence="1">The sequence shown here is derived from an EMBL/GenBank/DDBJ whole genome shotgun (WGS) entry which is preliminary data.</text>
</comment>
<accession>A0A7X2XDH7</accession>
<protein>
    <submittedName>
        <fullName evidence="1">Uncharacterized protein</fullName>
    </submittedName>
</protein>
<dbReference type="AlphaFoldDB" id="A0A7X2XDH7"/>
<dbReference type="EMBL" id="WNBM01000001">
    <property type="protein sequence ID" value="MTT74705.1"/>
    <property type="molecule type" value="Genomic_DNA"/>
</dbReference>
<evidence type="ECO:0000313" key="4">
    <source>
        <dbReference type="Proteomes" id="UP000484547"/>
    </source>
</evidence>
<dbReference type="Proteomes" id="UP000443070">
    <property type="component" value="Unassembled WGS sequence"/>
</dbReference>